<sequence length="73" mass="8497">QPRRDEEEHEFESRVLGYTRGKKNDPFRGIKITDGMLAPDSTIISQIRNVTKDRNGLWIQIRVLLHPVLVEGR</sequence>
<evidence type="ECO:0000313" key="1">
    <source>
        <dbReference type="EMBL" id="GAI63671.1"/>
    </source>
</evidence>
<organism evidence="1">
    <name type="scientific">marine sediment metagenome</name>
    <dbReference type="NCBI Taxonomy" id="412755"/>
    <lineage>
        <taxon>unclassified sequences</taxon>
        <taxon>metagenomes</taxon>
        <taxon>ecological metagenomes</taxon>
    </lineage>
</organism>
<dbReference type="EMBL" id="BARV01044832">
    <property type="protein sequence ID" value="GAI63671.1"/>
    <property type="molecule type" value="Genomic_DNA"/>
</dbReference>
<reference evidence="1" key="1">
    <citation type="journal article" date="2014" name="Front. Microbiol.">
        <title>High frequency of phylogenetically diverse reductive dehalogenase-homologous genes in deep subseafloor sedimentary metagenomes.</title>
        <authorList>
            <person name="Kawai M."/>
            <person name="Futagami T."/>
            <person name="Toyoda A."/>
            <person name="Takaki Y."/>
            <person name="Nishi S."/>
            <person name="Hori S."/>
            <person name="Arai W."/>
            <person name="Tsubouchi T."/>
            <person name="Morono Y."/>
            <person name="Uchiyama I."/>
            <person name="Ito T."/>
            <person name="Fujiyama A."/>
            <person name="Inagaki F."/>
            <person name="Takami H."/>
        </authorList>
    </citation>
    <scope>NUCLEOTIDE SEQUENCE</scope>
    <source>
        <strain evidence="1">Expedition CK06-06</strain>
    </source>
</reference>
<name>X1R9H4_9ZZZZ</name>
<accession>X1R9H4</accession>
<feature type="non-terminal residue" evidence="1">
    <location>
        <position position="73"/>
    </location>
</feature>
<feature type="non-terminal residue" evidence="1">
    <location>
        <position position="1"/>
    </location>
</feature>
<proteinExistence type="predicted"/>
<dbReference type="AlphaFoldDB" id="X1R9H4"/>
<comment type="caution">
    <text evidence="1">The sequence shown here is derived from an EMBL/GenBank/DDBJ whole genome shotgun (WGS) entry which is preliminary data.</text>
</comment>
<protein>
    <submittedName>
        <fullName evidence="1">Uncharacterized protein</fullName>
    </submittedName>
</protein>
<gene>
    <name evidence="1" type="ORF">S06H3_66081</name>
</gene>